<keyword evidence="3" id="KW-1185">Reference proteome</keyword>
<dbReference type="RefSeq" id="WP_348760030.1">
    <property type="nucleotide sequence ID" value="NZ_OZ026885.1"/>
</dbReference>
<gene>
    <name evidence="2" type="ORF">MECH1_V1_P0030</name>
</gene>
<protein>
    <recommendedName>
        <fullName evidence="1">DUF2169 domain-containing protein</fullName>
    </recommendedName>
</protein>
<dbReference type="Proteomes" id="UP001497493">
    <property type="component" value="Plasmid 2"/>
</dbReference>
<dbReference type="InterPro" id="IPR018683">
    <property type="entry name" value="DUF2169"/>
</dbReference>
<accession>A0ABP1CCM8</accession>
<organism evidence="2 3">
    <name type="scientific">Candidatus Methylocalor cossyra</name>
    <dbReference type="NCBI Taxonomy" id="3108543"/>
    <lineage>
        <taxon>Bacteria</taxon>
        <taxon>Pseudomonadati</taxon>
        <taxon>Pseudomonadota</taxon>
        <taxon>Gammaproteobacteria</taxon>
        <taxon>Methylococcales</taxon>
        <taxon>Methylococcaceae</taxon>
        <taxon>Candidatus Methylocalor</taxon>
    </lineage>
</organism>
<dbReference type="Pfam" id="PF09937">
    <property type="entry name" value="DUF2169"/>
    <property type="match status" value="1"/>
</dbReference>
<evidence type="ECO:0000313" key="2">
    <source>
        <dbReference type="EMBL" id="CAL1241962.1"/>
    </source>
</evidence>
<feature type="domain" description="DUF2169" evidence="1">
    <location>
        <begin position="28"/>
        <end position="350"/>
    </location>
</feature>
<sequence>MVLSSCSGRVGPVRPEQTIVLPGQTPEGQPILSVLLKRTYRIVRRQRCMRAENDRKLIPGDVHFGDPMNSTIRFESDFVPYKLATDVVLDGYAYAPGGRPVRELTASLTIGAHRKDLCIIGDRICQYRAGRMPLFTEPEPFTRMELRYERAYGGVDIHSDRKLACPYPRNHLGRGYAIRNAREVIDHLLLPNLEDPNDRLTPDRICLGHFMHWERQPVPQSFGWFSKYWQPRASLAGVMPADRPLERALRKAYARLIPPEQQALYAQTELPDMNFRFFNGASQGLAVPYLSGDEVVQLLHLERSGELLFQLPGERPRIGLDIGHGFAEPAVVLHTVMIRLEDAELDLVWRGAVPYPGPDWLPEMRKLEVLIE</sequence>
<evidence type="ECO:0000259" key="1">
    <source>
        <dbReference type="Pfam" id="PF09937"/>
    </source>
</evidence>
<keyword evidence="2" id="KW-0614">Plasmid</keyword>
<dbReference type="EMBL" id="OZ026885">
    <property type="protein sequence ID" value="CAL1241962.1"/>
    <property type="molecule type" value="Genomic_DNA"/>
</dbReference>
<evidence type="ECO:0000313" key="3">
    <source>
        <dbReference type="Proteomes" id="UP001497493"/>
    </source>
</evidence>
<proteinExistence type="predicted"/>
<reference evidence="2 3" key="1">
    <citation type="submission" date="2024-04" db="EMBL/GenBank/DDBJ databases">
        <authorList>
            <person name="Cremers G."/>
        </authorList>
    </citation>
    <scope>NUCLEOTIDE SEQUENCE [LARGE SCALE GENOMIC DNA]</scope>
    <source>
        <strain evidence="2">MeCH1-AG</strain>
        <plasmid evidence="2 3">2</plasmid>
    </source>
</reference>
<name>A0ABP1CCM8_9GAMM</name>
<geneLocation type="plasmid" evidence="2 3">
    <name>2</name>
</geneLocation>